<dbReference type="OrthoDB" id="302327at2157"/>
<dbReference type="Pfam" id="PF10069">
    <property type="entry name" value="DICT"/>
    <property type="match status" value="1"/>
</dbReference>
<keyword evidence="3" id="KW-1185">Reference proteome</keyword>
<sequence>MTDSLRGFFDDIEAPDRSLVVLNRESPDPVRGLLDSLLEGGSVEIHDLDTPEPEADIVALVEDGEVLARSTLDELLESVLLINSDLYKTGTIDLDEVVLPDVLRGLDEVPFRVRGYPASNKEKLLLIVISRVIERIAAETGGGTLRASFQRLSRLDDERGTHEVYESVSGAGVDVHVYGVGDIDGTTLPVTVHTGTSYPYRRSWFVVFTPPEGGREGAATGVGDGGAPGDYAALVALEDEPNVWDGFWTFRPELVSRIERYIAEQV</sequence>
<dbReference type="Proteomes" id="UP000823588">
    <property type="component" value="Unassembled WGS sequence"/>
</dbReference>
<reference evidence="2" key="1">
    <citation type="submission" date="2021-03" db="EMBL/GenBank/DDBJ databases">
        <title>Genomic Encyclopedia of Type Strains, Phase IV (KMG-IV): sequencing the most valuable type-strain genomes for metagenomic binning, comparative biology and taxonomic classification.</title>
        <authorList>
            <person name="Goeker M."/>
        </authorList>
    </citation>
    <scope>NUCLEOTIDE SEQUENCE</scope>
    <source>
        <strain evidence="2">DSM 23564</strain>
    </source>
</reference>
<organism evidence="2 3">
    <name type="scientific">Halorubrum alkaliphilum</name>
    <dbReference type="NCBI Taxonomy" id="261290"/>
    <lineage>
        <taxon>Archaea</taxon>
        <taxon>Methanobacteriati</taxon>
        <taxon>Methanobacteriota</taxon>
        <taxon>Stenosarchaea group</taxon>
        <taxon>Halobacteria</taxon>
        <taxon>Halobacteriales</taxon>
        <taxon>Haloferacaceae</taxon>
        <taxon>Halorubrum</taxon>
    </lineage>
</organism>
<comment type="caution">
    <text evidence="2">The sequence shown here is derived from an EMBL/GenBank/DDBJ whole genome shotgun (WGS) entry which is preliminary data.</text>
</comment>
<proteinExistence type="predicted"/>
<dbReference type="RefSeq" id="WP_209485532.1">
    <property type="nucleotide sequence ID" value="NZ_JAGGKQ010000013.1"/>
</dbReference>
<protein>
    <recommendedName>
        <fullName evidence="1">DICT domain-containing protein</fullName>
    </recommendedName>
</protein>
<dbReference type="EMBL" id="JAGGKQ010000013">
    <property type="protein sequence ID" value="MBP1922927.1"/>
    <property type="molecule type" value="Genomic_DNA"/>
</dbReference>
<evidence type="ECO:0000313" key="3">
    <source>
        <dbReference type="Proteomes" id="UP000823588"/>
    </source>
</evidence>
<evidence type="ECO:0000313" key="2">
    <source>
        <dbReference type="EMBL" id="MBP1922927.1"/>
    </source>
</evidence>
<name>A0A8T4GGS2_9EURY</name>
<feature type="domain" description="DICT" evidence="1">
    <location>
        <begin position="121"/>
        <end position="211"/>
    </location>
</feature>
<evidence type="ECO:0000259" key="1">
    <source>
        <dbReference type="Pfam" id="PF10069"/>
    </source>
</evidence>
<gene>
    <name evidence="2" type="ORF">J2751_001943</name>
</gene>
<dbReference type="AlphaFoldDB" id="A0A8T4GGS2"/>
<accession>A0A8T4GGS2</accession>
<dbReference type="InterPro" id="IPR019278">
    <property type="entry name" value="DICT_dom"/>
</dbReference>